<comment type="caution">
    <text evidence="2">The sequence shown here is derived from an EMBL/GenBank/DDBJ whole genome shotgun (WGS) entry which is preliminary data.</text>
</comment>
<evidence type="ECO:0000313" key="2">
    <source>
        <dbReference type="EMBL" id="MBR0799191.1"/>
    </source>
</evidence>
<name>A0ABS5FQV5_9BRAD</name>
<evidence type="ECO:0000313" key="3">
    <source>
        <dbReference type="Proteomes" id="UP001315278"/>
    </source>
</evidence>
<feature type="region of interest" description="Disordered" evidence="1">
    <location>
        <begin position="1"/>
        <end position="38"/>
    </location>
</feature>
<gene>
    <name evidence="2" type="ORF">JQ615_27755</name>
</gene>
<protein>
    <submittedName>
        <fullName evidence="2">Uncharacterized protein</fullName>
    </submittedName>
</protein>
<evidence type="ECO:0000256" key="1">
    <source>
        <dbReference type="SAM" id="MobiDB-lite"/>
    </source>
</evidence>
<sequence>MSRDRRELDDAALTEQAKDAAQEYADTQREIIHKPKNDDEDELRQLHERVQGALKAFSIVELRQLVEEIEELAKTQH</sequence>
<proteinExistence type="predicted"/>
<accession>A0ABS5FQV5</accession>
<reference evidence="3" key="1">
    <citation type="journal article" date="2021" name="ISME J.">
        <title>Evolutionary origin and ecological implication of a unique nif island in free-living Bradyrhizobium lineages.</title>
        <authorList>
            <person name="Tao J."/>
        </authorList>
    </citation>
    <scope>NUCLEOTIDE SEQUENCE [LARGE SCALE GENOMIC DNA]</scope>
    <source>
        <strain evidence="3">SZCCT0434</strain>
    </source>
</reference>
<dbReference type="RefSeq" id="WP_212494113.1">
    <property type="nucleotide sequence ID" value="NZ_JAFCJH010000035.1"/>
</dbReference>
<dbReference type="Proteomes" id="UP001315278">
    <property type="component" value="Unassembled WGS sequence"/>
</dbReference>
<keyword evidence="3" id="KW-1185">Reference proteome</keyword>
<organism evidence="2 3">
    <name type="scientific">Bradyrhizobium jicamae</name>
    <dbReference type="NCBI Taxonomy" id="280332"/>
    <lineage>
        <taxon>Bacteria</taxon>
        <taxon>Pseudomonadati</taxon>
        <taxon>Pseudomonadota</taxon>
        <taxon>Alphaproteobacteria</taxon>
        <taxon>Hyphomicrobiales</taxon>
        <taxon>Nitrobacteraceae</taxon>
        <taxon>Bradyrhizobium</taxon>
    </lineage>
</organism>
<dbReference type="EMBL" id="JAFCJH010000035">
    <property type="protein sequence ID" value="MBR0799191.1"/>
    <property type="molecule type" value="Genomic_DNA"/>
</dbReference>
<feature type="compositionally biased region" description="Basic and acidic residues" evidence="1">
    <location>
        <begin position="16"/>
        <end position="38"/>
    </location>
</feature>